<accession>A0ABV1GI22</accession>
<sequence>MRRTLCLLLTGPAVFLLCISLYFLAVPLITPKAEARLEDPPSYTLSEYQGQLALFRDGETEPIARYEAYTNLLPPGDAALIQAGIPVSTQEELQRLLEDFGV</sequence>
<dbReference type="EMBL" id="JBBMFA010000105">
    <property type="protein sequence ID" value="MEQ2521297.1"/>
    <property type="molecule type" value="Genomic_DNA"/>
</dbReference>
<gene>
    <name evidence="1" type="ORF">WMO24_12770</name>
</gene>
<reference evidence="1 2" key="1">
    <citation type="submission" date="2024-03" db="EMBL/GenBank/DDBJ databases">
        <title>Human intestinal bacterial collection.</title>
        <authorList>
            <person name="Pauvert C."/>
            <person name="Hitch T.C.A."/>
            <person name="Clavel T."/>
        </authorList>
    </citation>
    <scope>NUCLEOTIDE SEQUENCE [LARGE SCALE GENOMIC DNA]</scope>
    <source>
        <strain evidence="1 2">CLA-JM-H11</strain>
    </source>
</reference>
<evidence type="ECO:0000313" key="1">
    <source>
        <dbReference type="EMBL" id="MEQ2521297.1"/>
    </source>
</evidence>
<evidence type="ECO:0008006" key="3">
    <source>
        <dbReference type="Google" id="ProtNLM"/>
    </source>
</evidence>
<name>A0ABV1GI22_9FIRM</name>
<organism evidence="1 2">
    <name type="scientific">Ruthenibacterium intestinale</name>
    <dbReference type="NCBI Taxonomy" id="3133163"/>
    <lineage>
        <taxon>Bacteria</taxon>
        <taxon>Bacillati</taxon>
        <taxon>Bacillota</taxon>
        <taxon>Clostridia</taxon>
        <taxon>Eubacteriales</taxon>
        <taxon>Oscillospiraceae</taxon>
        <taxon>Ruthenibacterium</taxon>
    </lineage>
</organism>
<comment type="caution">
    <text evidence="1">The sequence shown here is derived from an EMBL/GenBank/DDBJ whole genome shotgun (WGS) entry which is preliminary data.</text>
</comment>
<proteinExistence type="predicted"/>
<protein>
    <recommendedName>
        <fullName evidence="3">Bypass of forespore C C-terminal domain-containing protein</fullName>
    </recommendedName>
</protein>
<evidence type="ECO:0000313" key="2">
    <source>
        <dbReference type="Proteomes" id="UP001477672"/>
    </source>
</evidence>
<dbReference type="Proteomes" id="UP001477672">
    <property type="component" value="Unassembled WGS sequence"/>
</dbReference>
<dbReference type="RefSeq" id="WP_349216810.1">
    <property type="nucleotide sequence ID" value="NZ_JBBMFA010000105.1"/>
</dbReference>
<keyword evidence="2" id="KW-1185">Reference proteome</keyword>